<organism evidence="1 2">
    <name type="scientific">Datura stramonium</name>
    <name type="common">Jimsonweed</name>
    <name type="synonym">Common thornapple</name>
    <dbReference type="NCBI Taxonomy" id="4076"/>
    <lineage>
        <taxon>Eukaryota</taxon>
        <taxon>Viridiplantae</taxon>
        <taxon>Streptophyta</taxon>
        <taxon>Embryophyta</taxon>
        <taxon>Tracheophyta</taxon>
        <taxon>Spermatophyta</taxon>
        <taxon>Magnoliopsida</taxon>
        <taxon>eudicotyledons</taxon>
        <taxon>Gunneridae</taxon>
        <taxon>Pentapetalae</taxon>
        <taxon>asterids</taxon>
        <taxon>lamiids</taxon>
        <taxon>Solanales</taxon>
        <taxon>Solanaceae</taxon>
        <taxon>Solanoideae</taxon>
        <taxon>Datureae</taxon>
        <taxon>Datura</taxon>
    </lineage>
</organism>
<comment type="caution">
    <text evidence="1">The sequence shown here is derived from an EMBL/GenBank/DDBJ whole genome shotgun (WGS) entry which is preliminary data.</text>
</comment>
<keyword evidence="2" id="KW-1185">Reference proteome</keyword>
<proteinExistence type="predicted"/>
<dbReference type="Proteomes" id="UP000823775">
    <property type="component" value="Unassembled WGS sequence"/>
</dbReference>
<evidence type="ECO:0000313" key="1">
    <source>
        <dbReference type="EMBL" id="MCD7447848.1"/>
    </source>
</evidence>
<protein>
    <submittedName>
        <fullName evidence="1">Uncharacterized protein</fullName>
    </submittedName>
</protein>
<sequence length="99" mass="10971">MTLQKAEMISCENAMIAKASEEIGGPGSLVLSNNQAVIKKWIGPYGSLRGSIISVTWNKVLDVKKGSKHDGKKTIERRNIMGWEQKQQVEGLRMVLARC</sequence>
<name>A0ABS8RMD7_DATST</name>
<accession>A0ABS8RMD7</accession>
<reference evidence="1 2" key="1">
    <citation type="journal article" date="2021" name="BMC Genomics">
        <title>Datura genome reveals duplications of psychoactive alkaloid biosynthetic genes and high mutation rate following tissue culture.</title>
        <authorList>
            <person name="Rajewski A."/>
            <person name="Carter-House D."/>
            <person name="Stajich J."/>
            <person name="Litt A."/>
        </authorList>
    </citation>
    <scope>NUCLEOTIDE SEQUENCE [LARGE SCALE GENOMIC DNA]</scope>
    <source>
        <strain evidence="1">AR-01</strain>
    </source>
</reference>
<evidence type="ECO:0000313" key="2">
    <source>
        <dbReference type="Proteomes" id="UP000823775"/>
    </source>
</evidence>
<gene>
    <name evidence="1" type="ORF">HAX54_035779</name>
</gene>
<dbReference type="EMBL" id="JACEIK010000047">
    <property type="protein sequence ID" value="MCD7447848.1"/>
    <property type="molecule type" value="Genomic_DNA"/>
</dbReference>